<dbReference type="EC" id="3.5.3.6" evidence="2"/>
<dbReference type="RefSeq" id="WP_138931803.1">
    <property type="nucleotide sequence ID" value="NZ_SWMU01000002.1"/>
</dbReference>
<dbReference type="GO" id="GO:0016740">
    <property type="term" value="F:transferase activity"/>
    <property type="evidence" value="ECO:0007669"/>
    <property type="project" value="UniProtKB-KW"/>
</dbReference>
<dbReference type="GO" id="GO:0019546">
    <property type="term" value="P:L-arginine deiminase pathway"/>
    <property type="evidence" value="ECO:0007669"/>
    <property type="project" value="TreeGrafter"/>
</dbReference>
<dbReference type="GO" id="GO:0016990">
    <property type="term" value="F:arginine deiminase activity"/>
    <property type="evidence" value="ECO:0007669"/>
    <property type="project" value="UniProtKB-EC"/>
</dbReference>
<dbReference type="EMBL" id="SWMU01000002">
    <property type="protein sequence ID" value="TKS56701.1"/>
    <property type="molecule type" value="Genomic_DNA"/>
</dbReference>
<dbReference type="SUPFAM" id="SSF55909">
    <property type="entry name" value="Pentein"/>
    <property type="match status" value="1"/>
</dbReference>
<dbReference type="Gene3D" id="3.75.10.10">
    <property type="entry name" value="L-arginine/glycine Amidinotransferase, Chain A"/>
    <property type="match status" value="1"/>
</dbReference>
<gene>
    <name evidence="4" type="ORF">FCN74_06630</name>
</gene>
<comment type="catalytic activity">
    <reaction evidence="3">
        <text>L-arginine + H2O = L-citrulline + NH4(+)</text>
        <dbReference type="Rhea" id="RHEA:19597"/>
        <dbReference type="ChEBI" id="CHEBI:15377"/>
        <dbReference type="ChEBI" id="CHEBI:28938"/>
        <dbReference type="ChEBI" id="CHEBI:32682"/>
        <dbReference type="ChEBI" id="CHEBI:57743"/>
        <dbReference type="EC" id="3.5.3.6"/>
    </reaction>
</comment>
<comment type="caution">
    <text evidence="4">The sequence shown here is derived from an EMBL/GenBank/DDBJ whole genome shotgun (WGS) entry which is preliminary data.</text>
</comment>
<evidence type="ECO:0000256" key="1">
    <source>
        <dbReference type="ARBA" id="ARBA00005213"/>
    </source>
</evidence>
<evidence type="ECO:0000256" key="3">
    <source>
        <dbReference type="ARBA" id="ARBA00049429"/>
    </source>
</evidence>
<evidence type="ECO:0000256" key="2">
    <source>
        <dbReference type="ARBA" id="ARBA00012171"/>
    </source>
</evidence>
<organism evidence="4 5">
    <name type="scientific">Mesohalobacter halotolerans</name>
    <dbReference type="NCBI Taxonomy" id="1883405"/>
    <lineage>
        <taxon>Bacteria</taxon>
        <taxon>Pseudomonadati</taxon>
        <taxon>Bacteroidota</taxon>
        <taxon>Flavobacteriia</taxon>
        <taxon>Flavobacteriales</taxon>
        <taxon>Flavobacteriaceae</taxon>
        <taxon>Mesohalobacter</taxon>
    </lineage>
</organism>
<dbReference type="PANTHER" id="PTHR47271">
    <property type="entry name" value="ARGININE DEIMINASE"/>
    <property type="match status" value="1"/>
</dbReference>
<dbReference type="Proteomes" id="UP000306552">
    <property type="component" value="Unassembled WGS sequence"/>
</dbReference>
<dbReference type="AlphaFoldDB" id="A0A4U5TS78"/>
<evidence type="ECO:0000313" key="4">
    <source>
        <dbReference type="EMBL" id="TKS56701.1"/>
    </source>
</evidence>
<sequence>MDLYVNNETSRLRKVILGIANSNGPTPTLEEAYDPKSIEHIKNGTYPKEEDKVKEMAEVLEVLKKYNVDVYRPELIKDYNQIFARDICFVIEDKIIKSNILPNRDQEIEAIRYILDQIPQEKLIKLPEEAHMEGGDVMLHNDYIFVGTYRGDDYANYITARTNVEAVEEIRKHFPHKIVKSFNLRKSNTDARANALHLDCCFQPVGPKYAILHKNGFLEESEYQWLVDFFGKDNIFEITADEMYEMYSNIFSISEHVVISDASFTRLNAWLRARDITVEEVHYREIAKQEGLLRCSTMPLVRDKN</sequence>
<accession>A0A4U5TS78</accession>
<dbReference type="OrthoDB" id="9807502at2"/>
<comment type="pathway">
    <text evidence="1">Amino-acid degradation; L-arginine degradation via ADI pathway; carbamoyl phosphate from L-arginine: step 1/2.</text>
</comment>
<dbReference type="Pfam" id="PF19420">
    <property type="entry name" value="DDAH_eukar"/>
    <property type="match status" value="1"/>
</dbReference>
<keyword evidence="4" id="KW-0808">Transferase</keyword>
<name>A0A4U5TS78_9FLAO</name>
<protein>
    <recommendedName>
        <fullName evidence="2">arginine deiminase</fullName>
        <ecNumber evidence="2">3.5.3.6</ecNumber>
    </recommendedName>
</protein>
<evidence type="ECO:0000313" key="5">
    <source>
        <dbReference type="Proteomes" id="UP000306552"/>
    </source>
</evidence>
<keyword evidence="5" id="KW-1185">Reference proteome</keyword>
<proteinExistence type="predicted"/>
<dbReference type="PANTHER" id="PTHR47271:SF2">
    <property type="entry name" value="ARGININE DEIMINASE"/>
    <property type="match status" value="1"/>
</dbReference>
<reference evidence="4 5" key="1">
    <citation type="submission" date="2019-04" db="EMBL/GenBank/DDBJ databases">
        <title>Psychroflexus halotolerans sp. nov., isolated from a marine solar saltern.</title>
        <authorList>
            <person name="Feng X."/>
        </authorList>
    </citation>
    <scope>NUCLEOTIDE SEQUENCE [LARGE SCALE GENOMIC DNA]</scope>
    <source>
        <strain evidence="4 5">WDS2C27</strain>
    </source>
</reference>